<dbReference type="AlphaFoldDB" id="A0A9R0IVC7"/>
<gene>
    <name evidence="8" type="primary">LOC110794313</name>
</gene>
<evidence type="ECO:0000256" key="1">
    <source>
        <dbReference type="ARBA" id="ARBA00022737"/>
    </source>
</evidence>
<feature type="region of interest" description="Disordered" evidence="5">
    <location>
        <begin position="260"/>
        <end position="316"/>
    </location>
</feature>
<dbReference type="PROSITE" id="PS50088">
    <property type="entry name" value="ANK_REPEAT"/>
    <property type="match status" value="2"/>
</dbReference>
<keyword evidence="7" id="KW-1185">Reference proteome</keyword>
<name>A0A9R0IVC7_SPIOL</name>
<dbReference type="Pfam" id="PF13857">
    <property type="entry name" value="Ank_5"/>
    <property type="match status" value="1"/>
</dbReference>
<keyword evidence="4" id="KW-0863">Zinc-finger</keyword>
<feature type="region of interest" description="Disordered" evidence="5">
    <location>
        <begin position="350"/>
        <end position="383"/>
    </location>
</feature>
<evidence type="ECO:0000256" key="4">
    <source>
        <dbReference type="PROSITE-ProRule" id="PRU00175"/>
    </source>
</evidence>
<keyword evidence="4" id="KW-0479">Metal-binding</keyword>
<keyword evidence="4" id="KW-0862">Zinc</keyword>
<dbReference type="InterPro" id="IPR050889">
    <property type="entry name" value="Dendritic_Spine_Reg/Scaffold"/>
</dbReference>
<dbReference type="PROSITE" id="PS50297">
    <property type="entry name" value="ANK_REP_REGION"/>
    <property type="match status" value="2"/>
</dbReference>
<dbReference type="Pfam" id="PF13920">
    <property type="entry name" value="zf-C3HC4_3"/>
    <property type="match status" value="1"/>
</dbReference>
<evidence type="ECO:0000256" key="3">
    <source>
        <dbReference type="PROSITE-ProRule" id="PRU00023"/>
    </source>
</evidence>
<dbReference type="InterPro" id="IPR002110">
    <property type="entry name" value="Ankyrin_rpt"/>
</dbReference>
<reference evidence="7" key="1">
    <citation type="journal article" date="2021" name="Nat. Commun.">
        <title>Genomic analyses provide insights into spinach domestication and the genetic basis of agronomic traits.</title>
        <authorList>
            <person name="Cai X."/>
            <person name="Sun X."/>
            <person name="Xu C."/>
            <person name="Sun H."/>
            <person name="Wang X."/>
            <person name="Ge C."/>
            <person name="Zhang Z."/>
            <person name="Wang Q."/>
            <person name="Fei Z."/>
            <person name="Jiao C."/>
            <person name="Wang Q."/>
        </authorList>
    </citation>
    <scope>NUCLEOTIDE SEQUENCE [LARGE SCALE GENOMIC DNA]</scope>
    <source>
        <strain evidence="7">cv. Varoflay</strain>
    </source>
</reference>
<dbReference type="PANTHER" id="PTHR24166">
    <property type="entry name" value="ROLLING PEBBLES, ISOFORM B"/>
    <property type="match status" value="1"/>
</dbReference>
<keyword evidence="1" id="KW-0677">Repeat</keyword>
<dbReference type="SUPFAM" id="SSF57850">
    <property type="entry name" value="RING/U-box"/>
    <property type="match status" value="1"/>
</dbReference>
<proteinExistence type="predicted"/>
<reference evidence="8" key="2">
    <citation type="submission" date="2025-08" db="UniProtKB">
        <authorList>
            <consortium name="RefSeq"/>
        </authorList>
    </citation>
    <scope>IDENTIFICATION</scope>
    <source>
        <tissue evidence="8">Leaf</tissue>
    </source>
</reference>
<evidence type="ECO:0000256" key="5">
    <source>
        <dbReference type="SAM" id="MobiDB-lite"/>
    </source>
</evidence>
<sequence length="474" mass="50362">MGQKISKDELVYQQVIGSNIDAIKALCTEGARLEWIDKEGKTPLIVASMDPRLYVVAKTLIELGANVNAYRPGSHAGTPLHHAAKRGLDHTVKLLLLHGANPFARNDDCQTPLDLARTKGYCNVVRTIEAHICYFSSDVREVLAVPGFLGSLVPQRLARRSSKKCWVVVVPCGLPNTRGPLKLELVVYSSAQDPQPRTVIPLWKSNIVGPKFHESDPTLTISIESTGTRYKFLSDIEGDKHKLAQLFSACKGFLKVMPSSQPEANTGNQPEFSAGPDSQSSSATNGWGDLDSNATHTECGPSSGPPPGKASCNGWADEPAAQELNGWANEPAAQELNGWADEPTAQELNGWASAADPGPSMRPADGPTTIVASEPVSSAPSAPPLPVDTVVDGPIHYPAVDVGPVDVSVTGTKATGKNDESCCVICWDGPVEGACIPCGHMAGCMSCLSEIKSKKGVCPVCRAKIDQVIRLYAV</sequence>
<dbReference type="KEGG" id="soe:110794313"/>
<dbReference type="InterPro" id="IPR013083">
    <property type="entry name" value="Znf_RING/FYVE/PHD"/>
</dbReference>
<dbReference type="Gene3D" id="3.30.40.10">
    <property type="entry name" value="Zinc/RING finger domain, C3HC4 (zinc finger)"/>
    <property type="match status" value="1"/>
</dbReference>
<dbReference type="InterPro" id="IPR001841">
    <property type="entry name" value="Znf_RING"/>
</dbReference>
<feature type="repeat" description="ANK" evidence="3">
    <location>
        <begin position="39"/>
        <end position="72"/>
    </location>
</feature>
<accession>A0A9R0IVC7</accession>
<dbReference type="GO" id="GO:0008270">
    <property type="term" value="F:zinc ion binding"/>
    <property type="evidence" value="ECO:0007669"/>
    <property type="project" value="UniProtKB-KW"/>
</dbReference>
<feature type="repeat" description="ANK" evidence="3">
    <location>
        <begin position="75"/>
        <end position="107"/>
    </location>
</feature>
<organism evidence="7 8">
    <name type="scientific">Spinacia oleracea</name>
    <name type="common">Spinach</name>
    <dbReference type="NCBI Taxonomy" id="3562"/>
    <lineage>
        <taxon>Eukaryota</taxon>
        <taxon>Viridiplantae</taxon>
        <taxon>Streptophyta</taxon>
        <taxon>Embryophyta</taxon>
        <taxon>Tracheophyta</taxon>
        <taxon>Spermatophyta</taxon>
        <taxon>Magnoliopsida</taxon>
        <taxon>eudicotyledons</taxon>
        <taxon>Gunneridae</taxon>
        <taxon>Pentapetalae</taxon>
        <taxon>Caryophyllales</taxon>
        <taxon>Chenopodiaceae</taxon>
        <taxon>Chenopodioideae</taxon>
        <taxon>Anserineae</taxon>
        <taxon>Spinacia</taxon>
    </lineage>
</organism>
<keyword evidence="2 3" id="KW-0040">ANK repeat</keyword>
<dbReference type="CDD" id="cd23129">
    <property type="entry name" value="RING-HC_XBAT35-like"/>
    <property type="match status" value="1"/>
</dbReference>
<dbReference type="PROSITE" id="PS50089">
    <property type="entry name" value="ZF_RING_2"/>
    <property type="match status" value="1"/>
</dbReference>
<feature type="compositionally biased region" description="Polar residues" evidence="5">
    <location>
        <begin position="260"/>
        <end position="285"/>
    </location>
</feature>
<feature type="compositionally biased region" description="Low complexity" evidence="5">
    <location>
        <begin position="371"/>
        <end position="380"/>
    </location>
</feature>
<evidence type="ECO:0000256" key="2">
    <source>
        <dbReference type="ARBA" id="ARBA00023043"/>
    </source>
</evidence>
<dbReference type="InterPro" id="IPR036770">
    <property type="entry name" value="Ankyrin_rpt-contain_sf"/>
</dbReference>
<evidence type="ECO:0000313" key="8">
    <source>
        <dbReference type="RefSeq" id="XP_021854959.2"/>
    </source>
</evidence>
<dbReference type="Proteomes" id="UP000813463">
    <property type="component" value="Chromosome 5"/>
</dbReference>
<dbReference type="GeneID" id="110794313"/>
<evidence type="ECO:0000259" key="6">
    <source>
        <dbReference type="PROSITE" id="PS50089"/>
    </source>
</evidence>
<protein>
    <submittedName>
        <fullName evidence="8">E3 ubiquitin-protein ligase XBAT35</fullName>
    </submittedName>
</protein>
<dbReference type="SMART" id="SM00248">
    <property type="entry name" value="ANK"/>
    <property type="match status" value="2"/>
</dbReference>
<dbReference type="Gene3D" id="1.25.40.20">
    <property type="entry name" value="Ankyrin repeat-containing domain"/>
    <property type="match status" value="1"/>
</dbReference>
<evidence type="ECO:0000313" key="7">
    <source>
        <dbReference type="Proteomes" id="UP000813463"/>
    </source>
</evidence>
<dbReference type="RefSeq" id="XP_021854959.2">
    <property type="nucleotide sequence ID" value="XM_021999267.2"/>
</dbReference>
<feature type="domain" description="RING-type" evidence="6">
    <location>
        <begin position="423"/>
        <end position="462"/>
    </location>
</feature>
<dbReference type="SUPFAM" id="SSF48403">
    <property type="entry name" value="Ankyrin repeat"/>
    <property type="match status" value="1"/>
</dbReference>
<dbReference type="PANTHER" id="PTHR24166:SF45">
    <property type="entry name" value="E3 UBIQUITIN-PROTEIN LIGASE XBAT35"/>
    <property type="match status" value="1"/>
</dbReference>